<evidence type="ECO:0000313" key="4">
    <source>
        <dbReference type="Proteomes" id="UP000507245"/>
    </source>
</evidence>
<sequence>MFPEDYSIKHERLIRLRVAEGFATPKGRKTKEEEEVEDGCLNELIGRNLVDVNSTEIDGQNNPKKLAELTGLRKLGLTDLRAEHATELCCAVEKMVLLSTLKVRSTNEDEYLDLDHIRSPPRSLQRLCLAGHLISLPQWFPQLESVVKISLKRDPDANPLEALQALPNLIELNLVDYYTGEKLEVQVETFQKLKILRIQQLDQLNLMIVENGAMPVLKKLTMSKCENLRLLPVGIEGLTKLEELCVHDMHAEFMAQLRRETEAFQEFSF</sequence>
<dbReference type="SUPFAM" id="SSF52058">
    <property type="entry name" value="L domain-like"/>
    <property type="match status" value="1"/>
</dbReference>
<dbReference type="EMBL" id="CAEKKB010000004">
    <property type="protein sequence ID" value="CAB4307540.1"/>
    <property type="molecule type" value="Genomic_DNA"/>
</dbReference>
<dbReference type="InterPro" id="IPR032675">
    <property type="entry name" value="LRR_dom_sf"/>
</dbReference>
<proteinExistence type="predicted"/>
<dbReference type="OrthoDB" id="598235at2759"/>
<name>A0A6J5X162_PRUAR</name>
<dbReference type="PANTHER" id="PTHR15140:SF6">
    <property type="entry name" value="TUBULIN-SPECIFIC CHAPERONE COFACTOR E-LIKE PROTEIN"/>
    <property type="match status" value="1"/>
</dbReference>
<evidence type="ECO:0000256" key="1">
    <source>
        <dbReference type="ARBA" id="ARBA00022737"/>
    </source>
</evidence>
<dbReference type="Gene3D" id="3.80.10.10">
    <property type="entry name" value="Ribonuclease Inhibitor"/>
    <property type="match status" value="1"/>
</dbReference>
<feature type="domain" description="Disease resistance R13L4/SHOC-2-like LRR" evidence="2">
    <location>
        <begin position="56"/>
        <end position="247"/>
    </location>
</feature>
<evidence type="ECO:0000259" key="2">
    <source>
        <dbReference type="Pfam" id="PF23598"/>
    </source>
</evidence>
<evidence type="ECO:0000313" key="3">
    <source>
        <dbReference type="EMBL" id="CAB4307540.1"/>
    </source>
</evidence>
<dbReference type="Proteomes" id="UP000507245">
    <property type="component" value="Unassembled WGS sequence"/>
</dbReference>
<reference evidence="4" key="1">
    <citation type="journal article" date="2020" name="Genome Biol.">
        <title>Gamete binning: chromosome-level and haplotype-resolved genome assembly enabled by high-throughput single-cell sequencing of gamete genomes.</title>
        <authorList>
            <person name="Campoy J.A."/>
            <person name="Sun H."/>
            <person name="Goel M."/>
            <person name="Jiao W.-B."/>
            <person name="Folz-Donahue K."/>
            <person name="Wang N."/>
            <person name="Rubio M."/>
            <person name="Liu C."/>
            <person name="Kukat C."/>
            <person name="Ruiz D."/>
            <person name="Huettel B."/>
            <person name="Schneeberger K."/>
        </authorList>
    </citation>
    <scope>NUCLEOTIDE SEQUENCE [LARGE SCALE GENOMIC DNA]</scope>
    <source>
        <strain evidence="4">cv. Rojo Pasion</strain>
    </source>
</reference>
<dbReference type="AlphaFoldDB" id="A0A6J5X162"/>
<protein>
    <recommendedName>
        <fullName evidence="2">Disease resistance R13L4/SHOC-2-like LRR domain-containing protein</fullName>
    </recommendedName>
</protein>
<keyword evidence="1" id="KW-0677">Repeat</keyword>
<dbReference type="Pfam" id="PF23598">
    <property type="entry name" value="LRR_14"/>
    <property type="match status" value="1"/>
</dbReference>
<keyword evidence="4" id="KW-1185">Reference proteome</keyword>
<accession>A0A6J5X162</accession>
<dbReference type="PANTHER" id="PTHR15140">
    <property type="entry name" value="TUBULIN-SPECIFIC CHAPERONE E"/>
    <property type="match status" value="1"/>
</dbReference>
<organism evidence="3 4">
    <name type="scientific">Prunus armeniaca</name>
    <name type="common">Apricot</name>
    <name type="synonym">Armeniaca vulgaris</name>
    <dbReference type="NCBI Taxonomy" id="36596"/>
    <lineage>
        <taxon>Eukaryota</taxon>
        <taxon>Viridiplantae</taxon>
        <taxon>Streptophyta</taxon>
        <taxon>Embryophyta</taxon>
        <taxon>Tracheophyta</taxon>
        <taxon>Spermatophyta</taxon>
        <taxon>Magnoliopsida</taxon>
        <taxon>eudicotyledons</taxon>
        <taxon>Gunneridae</taxon>
        <taxon>Pentapetalae</taxon>
        <taxon>rosids</taxon>
        <taxon>fabids</taxon>
        <taxon>Rosales</taxon>
        <taxon>Rosaceae</taxon>
        <taxon>Amygdaloideae</taxon>
        <taxon>Amygdaleae</taxon>
        <taxon>Prunus</taxon>
    </lineage>
</organism>
<dbReference type="InterPro" id="IPR055414">
    <property type="entry name" value="LRR_R13L4/SHOC2-like"/>
</dbReference>
<gene>
    <name evidence="3" type="ORF">ORAREDHAP_LOCUS26296</name>
</gene>